<comment type="similarity">
    <text evidence="1">Belongs to the universal stress protein A family.</text>
</comment>
<protein>
    <submittedName>
        <fullName evidence="3">Universal stress protein</fullName>
    </submittedName>
</protein>
<dbReference type="CDD" id="cd00293">
    <property type="entry name" value="USP-like"/>
    <property type="match status" value="1"/>
</dbReference>
<feature type="domain" description="UspA" evidence="2">
    <location>
        <begin position="1"/>
        <end position="137"/>
    </location>
</feature>
<proteinExistence type="inferred from homology"/>
<reference evidence="3" key="1">
    <citation type="submission" date="2022-01" db="EMBL/GenBank/DDBJ databases">
        <title>Jiella avicenniae sp. nov., a novel endophytic bacterium isolated from bark of Avicennia marina.</title>
        <authorList>
            <person name="Tuo L."/>
        </authorList>
    </citation>
    <scope>NUCLEOTIDE SEQUENCE</scope>
    <source>
        <strain evidence="3">CBK1P-4</strain>
    </source>
</reference>
<dbReference type="InterPro" id="IPR006015">
    <property type="entry name" value="Universal_stress_UspA"/>
</dbReference>
<dbReference type="PANTHER" id="PTHR46268">
    <property type="entry name" value="STRESS RESPONSE PROTEIN NHAX"/>
    <property type="match status" value="1"/>
</dbReference>
<dbReference type="EMBL" id="JAJUWU010000004">
    <property type="protein sequence ID" value="MCE7027469.1"/>
    <property type="molecule type" value="Genomic_DNA"/>
</dbReference>
<dbReference type="RefSeq" id="WP_233718360.1">
    <property type="nucleotide sequence ID" value="NZ_JAJUWU010000004.1"/>
</dbReference>
<dbReference type="PANTHER" id="PTHR46268:SF6">
    <property type="entry name" value="UNIVERSAL STRESS PROTEIN UP12"/>
    <property type="match status" value="1"/>
</dbReference>
<dbReference type="Gene3D" id="3.40.50.620">
    <property type="entry name" value="HUPs"/>
    <property type="match status" value="1"/>
</dbReference>
<evidence type="ECO:0000259" key="2">
    <source>
        <dbReference type="Pfam" id="PF00582"/>
    </source>
</evidence>
<name>A0A9X1P0C8_9HYPH</name>
<evidence type="ECO:0000256" key="1">
    <source>
        <dbReference type="ARBA" id="ARBA00008791"/>
    </source>
</evidence>
<dbReference type="AlphaFoldDB" id="A0A9X1P0C8"/>
<dbReference type="InterPro" id="IPR006016">
    <property type="entry name" value="UspA"/>
</dbReference>
<dbReference type="InterPro" id="IPR014729">
    <property type="entry name" value="Rossmann-like_a/b/a_fold"/>
</dbReference>
<gene>
    <name evidence="3" type="ORF">LZD57_05655</name>
</gene>
<sequence>MYEKILVPVDLSHVRTLDKALQTAAELAKLYDSELVYLGITASSPGSVAHTPEEFGEKLRAFAEERAREDGVAARAEFKVVPDPARDLDRTLLAAIEKSGADLVVMASHRPGFPEHFFASHAGNVAAHAKTSVMVVR</sequence>
<dbReference type="Pfam" id="PF00582">
    <property type="entry name" value="Usp"/>
    <property type="match status" value="1"/>
</dbReference>
<evidence type="ECO:0000313" key="3">
    <source>
        <dbReference type="EMBL" id="MCE7027469.1"/>
    </source>
</evidence>
<evidence type="ECO:0000313" key="4">
    <source>
        <dbReference type="Proteomes" id="UP001139035"/>
    </source>
</evidence>
<dbReference type="Proteomes" id="UP001139035">
    <property type="component" value="Unassembled WGS sequence"/>
</dbReference>
<comment type="caution">
    <text evidence="3">The sequence shown here is derived from an EMBL/GenBank/DDBJ whole genome shotgun (WGS) entry which is preliminary data.</text>
</comment>
<keyword evidence="4" id="KW-1185">Reference proteome</keyword>
<organism evidence="3 4">
    <name type="scientific">Jiella avicenniae</name>
    <dbReference type="NCBI Taxonomy" id="2907202"/>
    <lineage>
        <taxon>Bacteria</taxon>
        <taxon>Pseudomonadati</taxon>
        <taxon>Pseudomonadota</taxon>
        <taxon>Alphaproteobacteria</taxon>
        <taxon>Hyphomicrobiales</taxon>
        <taxon>Aurantimonadaceae</taxon>
        <taxon>Jiella</taxon>
    </lineage>
</organism>
<accession>A0A9X1P0C8</accession>
<dbReference type="SUPFAM" id="SSF52402">
    <property type="entry name" value="Adenine nucleotide alpha hydrolases-like"/>
    <property type="match status" value="1"/>
</dbReference>
<dbReference type="PRINTS" id="PR01438">
    <property type="entry name" value="UNVRSLSTRESS"/>
</dbReference>